<keyword evidence="3 8" id="KW-0812">Transmembrane</keyword>
<dbReference type="OrthoDB" id="69461at2759"/>
<dbReference type="InterPro" id="IPR028945">
    <property type="entry name" value="Get1"/>
</dbReference>
<reference evidence="9 10" key="1">
    <citation type="journal article" date="2015" name="Genome Biol. Evol.">
        <title>Phylogenomic analyses indicate that early fungi evolved digesting cell walls of algal ancestors of land plants.</title>
        <authorList>
            <person name="Chang Y."/>
            <person name="Wang S."/>
            <person name="Sekimoto S."/>
            <person name="Aerts A.L."/>
            <person name="Choi C."/>
            <person name="Clum A."/>
            <person name="LaButti K.M."/>
            <person name="Lindquist E.A."/>
            <person name="Yee Ngan C."/>
            <person name="Ohm R.A."/>
            <person name="Salamov A.A."/>
            <person name="Grigoriev I.V."/>
            <person name="Spatafora J.W."/>
            <person name="Berbee M.L."/>
        </authorList>
    </citation>
    <scope>NUCLEOTIDE SEQUENCE [LARGE SCALE GENOMIC DNA]</scope>
    <source>
        <strain evidence="9 10">NRRL 28638</strain>
    </source>
</reference>
<evidence type="ECO:0000256" key="5">
    <source>
        <dbReference type="ARBA" id="ARBA00022989"/>
    </source>
</evidence>
<keyword evidence="6 8" id="KW-0472">Membrane</keyword>
<evidence type="ECO:0000256" key="8">
    <source>
        <dbReference type="SAM" id="Phobius"/>
    </source>
</evidence>
<dbReference type="GO" id="GO:0043529">
    <property type="term" value="C:GET complex"/>
    <property type="evidence" value="ECO:0007669"/>
    <property type="project" value="TreeGrafter"/>
</dbReference>
<proteinExistence type="inferred from homology"/>
<dbReference type="GO" id="GO:0005789">
    <property type="term" value="C:endoplasmic reticulum membrane"/>
    <property type="evidence" value="ECO:0007669"/>
    <property type="project" value="UniProtKB-SubCell"/>
</dbReference>
<evidence type="ECO:0000256" key="1">
    <source>
        <dbReference type="ARBA" id="ARBA00004477"/>
    </source>
</evidence>
<dbReference type="GO" id="GO:0071816">
    <property type="term" value="P:tail-anchored membrane protein insertion into ER membrane"/>
    <property type="evidence" value="ECO:0007669"/>
    <property type="project" value="InterPro"/>
</dbReference>
<evidence type="ECO:0008006" key="11">
    <source>
        <dbReference type="Google" id="ProtNLM"/>
    </source>
</evidence>
<feature type="transmembrane region" description="Helical" evidence="8">
    <location>
        <begin position="6"/>
        <end position="23"/>
    </location>
</feature>
<evidence type="ECO:0000256" key="2">
    <source>
        <dbReference type="ARBA" id="ARBA00010799"/>
    </source>
</evidence>
<dbReference type="PANTHER" id="PTHR42650:SF1">
    <property type="entry name" value="GUIDED ENTRY OF TAIL-ANCHORED PROTEINS FACTOR 1"/>
    <property type="match status" value="1"/>
</dbReference>
<keyword evidence="7" id="KW-0175">Coiled coil</keyword>
<accession>A0A137P368</accession>
<keyword evidence="4" id="KW-0256">Endoplasmic reticulum</keyword>
<dbReference type="Proteomes" id="UP000070444">
    <property type="component" value="Unassembled WGS sequence"/>
</dbReference>
<evidence type="ECO:0000256" key="6">
    <source>
        <dbReference type="ARBA" id="ARBA00023136"/>
    </source>
</evidence>
<feature type="transmembrane region" description="Helical" evidence="8">
    <location>
        <begin position="145"/>
        <end position="164"/>
    </location>
</feature>
<evidence type="ECO:0000256" key="4">
    <source>
        <dbReference type="ARBA" id="ARBA00022824"/>
    </source>
</evidence>
<comment type="similarity">
    <text evidence="2">Belongs to the WRB/GET1 family.</text>
</comment>
<dbReference type="EMBL" id="KQ964537">
    <property type="protein sequence ID" value="KXN69361.1"/>
    <property type="molecule type" value="Genomic_DNA"/>
</dbReference>
<dbReference type="GO" id="GO:0043495">
    <property type="term" value="F:protein-membrane adaptor activity"/>
    <property type="evidence" value="ECO:0007669"/>
    <property type="project" value="TreeGrafter"/>
</dbReference>
<evidence type="ECO:0000256" key="3">
    <source>
        <dbReference type="ARBA" id="ARBA00022692"/>
    </source>
</evidence>
<feature type="transmembrane region" description="Helical" evidence="8">
    <location>
        <begin position="103"/>
        <end position="125"/>
    </location>
</feature>
<evidence type="ECO:0000313" key="9">
    <source>
        <dbReference type="EMBL" id="KXN69361.1"/>
    </source>
</evidence>
<gene>
    <name evidence="9" type="ORF">CONCODRAFT_85929</name>
</gene>
<keyword evidence="5 8" id="KW-1133">Transmembrane helix</keyword>
<dbReference type="OMA" id="ICLFIEY"/>
<organism evidence="9 10">
    <name type="scientific">Conidiobolus coronatus (strain ATCC 28846 / CBS 209.66 / NRRL 28638)</name>
    <name type="common">Delacroixia coronata</name>
    <dbReference type="NCBI Taxonomy" id="796925"/>
    <lineage>
        <taxon>Eukaryota</taxon>
        <taxon>Fungi</taxon>
        <taxon>Fungi incertae sedis</taxon>
        <taxon>Zoopagomycota</taxon>
        <taxon>Entomophthoromycotina</taxon>
        <taxon>Entomophthoromycetes</taxon>
        <taxon>Entomophthorales</taxon>
        <taxon>Ancylistaceae</taxon>
        <taxon>Conidiobolus</taxon>
    </lineage>
</organism>
<dbReference type="InterPro" id="IPR029012">
    <property type="entry name" value="Helix_hairpin_bin_sf"/>
</dbReference>
<protein>
    <recommendedName>
        <fullName evidence="11">Guided entry of tail-anchored proteins 1</fullName>
    </recommendedName>
</protein>
<name>A0A137P368_CONC2</name>
<sequence length="206" mass="24149">MGVDIILILSTSLICLFIEYIKFKGVWSSSHYVYPYYTWLIRDDSEKRRKKLNKKLLELKQEINSLDNKQEFSKWAKARRRHDKVQSEIDEIKKKQGYAVTTFQAVFSVVAYIAMYLTMFLWAILFRSSPAFTLPYGWFGPLETYLSYPTGQLGTLSILLWLVVCQKLSKKLINPTNNQSNGTGFNLTELTSKFMEMRNLNQQIRQ</sequence>
<dbReference type="Gene3D" id="1.10.287.660">
    <property type="entry name" value="Helix hairpin bin"/>
    <property type="match status" value="1"/>
</dbReference>
<dbReference type="PANTHER" id="PTHR42650">
    <property type="entry name" value="TAIL-ANCHORED PROTEIN INSERTION RECEPTOR WRB"/>
    <property type="match status" value="1"/>
</dbReference>
<keyword evidence="10" id="KW-1185">Reference proteome</keyword>
<dbReference type="Pfam" id="PF04420">
    <property type="entry name" value="CHD5"/>
    <property type="match status" value="1"/>
</dbReference>
<dbReference type="STRING" id="796925.A0A137P368"/>
<comment type="subcellular location">
    <subcellularLocation>
        <location evidence="1">Endoplasmic reticulum membrane</location>
        <topology evidence="1">Multi-pass membrane protein</topology>
    </subcellularLocation>
</comment>
<evidence type="ECO:0000256" key="7">
    <source>
        <dbReference type="SAM" id="Coils"/>
    </source>
</evidence>
<evidence type="ECO:0000313" key="10">
    <source>
        <dbReference type="Proteomes" id="UP000070444"/>
    </source>
</evidence>
<feature type="coiled-coil region" evidence="7">
    <location>
        <begin position="42"/>
        <end position="95"/>
    </location>
</feature>
<dbReference type="AlphaFoldDB" id="A0A137P368"/>